<proteinExistence type="predicted"/>
<evidence type="ECO:0000259" key="4">
    <source>
        <dbReference type="Pfam" id="PF05193"/>
    </source>
</evidence>
<dbReference type="SUPFAM" id="SSF63411">
    <property type="entry name" value="LuxS/MPP-like metallohydrolase"/>
    <property type="match status" value="2"/>
</dbReference>
<dbReference type="Gene3D" id="2.50.20.10">
    <property type="entry name" value="Lipoprotein localisation LolA/LolB/LppX"/>
    <property type="match status" value="1"/>
</dbReference>
<evidence type="ECO:0000256" key="2">
    <source>
        <dbReference type="SAM" id="SignalP"/>
    </source>
</evidence>
<dbReference type="Pfam" id="PF00675">
    <property type="entry name" value="Peptidase_M16"/>
    <property type="match status" value="1"/>
</dbReference>
<evidence type="ECO:0000313" key="6">
    <source>
        <dbReference type="Proteomes" id="UP001285855"/>
    </source>
</evidence>
<keyword evidence="1" id="KW-0175">Coiled coil</keyword>
<dbReference type="InterPro" id="IPR007863">
    <property type="entry name" value="Peptidase_M16_C"/>
</dbReference>
<feature type="domain" description="Peptidase M16 C-terminal" evidence="4">
    <location>
        <begin position="199"/>
        <end position="378"/>
    </location>
</feature>
<accession>A0ABU5EJJ8</accession>
<dbReference type="PANTHER" id="PTHR11851">
    <property type="entry name" value="METALLOPROTEASE"/>
    <property type="match status" value="1"/>
</dbReference>
<feature type="coiled-coil region" evidence="1">
    <location>
        <begin position="147"/>
        <end position="174"/>
    </location>
</feature>
<keyword evidence="2" id="KW-0732">Signal</keyword>
<dbReference type="RefSeq" id="WP_320554466.1">
    <property type="nucleotide sequence ID" value="NZ_JAXDAE010000001.1"/>
</dbReference>
<dbReference type="InterPro" id="IPR011249">
    <property type="entry name" value="Metalloenz_LuxS/M16"/>
</dbReference>
<organism evidence="5 6">
    <name type="scientific">Winogradskyella aquimaris</name>
    <dbReference type="NCBI Taxonomy" id="864074"/>
    <lineage>
        <taxon>Bacteria</taxon>
        <taxon>Pseudomonadati</taxon>
        <taxon>Bacteroidota</taxon>
        <taxon>Flavobacteriia</taxon>
        <taxon>Flavobacteriales</taxon>
        <taxon>Flavobacteriaceae</taxon>
        <taxon>Winogradskyella</taxon>
    </lineage>
</organism>
<feature type="chain" id="PRO_5045254075" evidence="2">
    <location>
        <begin position="21"/>
        <end position="692"/>
    </location>
</feature>
<sequence>MKTKISAFIVLFLMAIGVNAQIDRSKQPEPGPAPKITLEKPGEFKLDNGIEVLVVENHKLPRVSITLRIDNKPISEGDKAGISSILGAMLGNGTTNIPKDEFNDEIDFLGANLGFGSQSAFASSLSKYSDRIIELMADAAINPLLTKEEFEKEKEKLIENLKSQEKSVDAVASRVGSALSYGVNHPYGEFVTEETVNNIEFADVLAFYEKYFNPNNAYLVVIGDIEMKKVQRKIKEHFGKWKKSAVIDTTLPDPMPNAQYTQINFVDMPNAVQSNISLTNNVDFKMTDDDYHAVLIANKILGGGFGSYLNMNLREEHGYTYGARTSISPSRWGASRFTAGAAVRNMVTDSAVVETLKEINRIKTEPVDTKDLENAKAKYVGDFILDLESPRTIANYALNIKLNNLPEDFYSTYLKKINAVTKEDVMRAANKHFRPENARFVVVGKGSEVLENLEKTGIPIKYYDAYAKPTEKPVFSKPLPEGLTAETVIKNYVKAVGGEEALRAVNTTLTTSEMTIPGAPFKPTAIIKQMSPNKFSMEVVAEGMGTLMKQNFDGENGYMVQQGQKIPMDEKDVSSRKSTKGLFEELFMESANLELVSKTTIDGTDVYKIKVTKDDKSSYRYYDVETGYLVRTEETNEAQGQSITTVTDYSNYKEVNGVMMPFTMKVTAGPQAFTFETKEVKINEGVTEEDFN</sequence>
<protein>
    <submittedName>
        <fullName evidence="5">Insulinase family protein</fullName>
    </submittedName>
</protein>
<dbReference type="InterPro" id="IPR011765">
    <property type="entry name" value="Pept_M16_N"/>
</dbReference>
<dbReference type="Gene3D" id="3.30.830.10">
    <property type="entry name" value="Metalloenzyme, LuxS/M16 peptidase-like"/>
    <property type="match status" value="2"/>
</dbReference>
<evidence type="ECO:0000256" key="1">
    <source>
        <dbReference type="SAM" id="Coils"/>
    </source>
</evidence>
<evidence type="ECO:0000259" key="3">
    <source>
        <dbReference type="Pfam" id="PF00675"/>
    </source>
</evidence>
<dbReference type="Pfam" id="PF05193">
    <property type="entry name" value="Peptidase_M16_C"/>
    <property type="match status" value="1"/>
</dbReference>
<comment type="caution">
    <text evidence="5">The sequence shown here is derived from an EMBL/GenBank/DDBJ whole genome shotgun (WGS) entry which is preliminary data.</text>
</comment>
<dbReference type="Proteomes" id="UP001285855">
    <property type="component" value="Unassembled WGS sequence"/>
</dbReference>
<dbReference type="EMBL" id="JAXDAE010000001">
    <property type="protein sequence ID" value="MDY2586091.1"/>
    <property type="molecule type" value="Genomic_DNA"/>
</dbReference>
<keyword evidence="6" id="KW-1185">Reference proteome</keyword>
<evidence type="ECO:0000313" key="5">
    <source>
        <dbReference type="EMBL" id="MDY2586091.1"/>
    </source>
</evidence>
<name>A0ABU5EJJ8_9FLAO</name>
<reference evidence="5 6" key="1">
    <citation type="submission" date="2023-11" db="EMBL/GenBank/DDBJ databases">
        <title>Winogradskyella pelagius sp. nov., isolated from coastal sediment.</title>
        <authorList>
            <person name="Li F."/>
        </authorList>
    </citation>
    <scope>NUCLEOTIDE SEQUENCE [LARGE SCALE GENOMIC DNA]</scope>
    <source>
        <strain evidence="5 6">KCTC 23502</strain>
    </source>
</reference>
<dbReference type="InterPro" id="IPR050361">
    <property type="entry name" value="MPP/UQCRC_Complex"/>
</dbReference>
<feature type="signal peptide" evidence="2">
    <location>
        <begin position="1"/>
        <end position="20"/>
    </location>
</feature>
<gene>
    <name evidence="5" type="ORF">SNF14_01970</name>
</gene>
<feature type="domain" description="Peptidase M16 N-terminal" evidence="3">
    <location>
        <begin position="52"/>
        <end position="171"/>
    </location>
</feature>
<dbReference type="PANTHER" id="PTHR11851:SF224">
    <property type="entry name" value="PROCESSING PROTEASE"/>
    <property type="match status" value="1"/>
</dbReference>